<dbReference type="STRING" id="1194090.SAMN05443144_1252"/>
<dbReference type="OrthoDB" id="9761852at2"/>
<feature type="region of interest" description="Disordered" evidence="1">
    <location>
        <begin position="612"/>
        <end position="642"/>
    </location>
</feature>
<evidence type="ECO:0000313" key="3">
    <source>
        <dbReference type="EMBL" id="SHG32938.1"/>
    </source>
</evidence>
<dbReference type="PANTHER" id="PTHR43606">
    <property type="entry name" value="PHOSPHATASE, PUTATIVE (AFU_ORTHOLOGUE AFUA_6G08710)-RELATED"/>
    <property type="match status" value="1"/>
</dbReference>
<evidence type="ECO:0000259" key="2">
    <source>
        <dbReference type="Pfam" id="PF09423"/>
    </source>
</evidence>
<evidence type="ECO:0000313" key="4">
    <source>
        <dbReference type="Proteomes" id="UP000184041"/>
    </source>
</evidence>
<dbReference type="InterPro" id="IPR018946">
    <property type="entry name" value="PhoD-like_MPP"/>
</dbReference>
<dbReference type="EMBL" id="FQUS01000025">
    <property type="protein sequence ID" value="SHG32938.1"/>
    <property type="molecule type" value="Genomic_DNA"/>
</dbReference>
<dbReference type="InterPro" id="IPR029052">
    <property type="entry name" value="Metallo-depent_PP-like"/>
</dbReference>
<organism evidence="3 4">
    <name type="scientific">Fodinibius roseus</name>
    <dbReference type="NCBI Taxonomy" id="1194090"/>
    <lineage>
        <taxon>Bacteria</taxon>
        <taxon>Pseudomonadati</taxon>
        <taxon>Balneolota</taxon>
        <taxon>Balneolia</taxon>
        <taxon>Balneolales</taxon>
        <taxon>Balneolaceae</taxon>
        <taxon>Fodinibius</taxon>
    </lineage>
</organism>
<accession>A0A1M5IX58</accession>
<dbReference type="RefSeq" id="WP_073067598.1">
    <property type="nucleotide sequence ID" value="NZ_FQUS01000025.1"/>
</dbReference>
<dbReference type="Gene3D" id="3.60.21.70">
    <property type="entry name" value="PhoD-like phosphatase"/>
    <property type="match status" value="1"/>
</dbReference>
<sequence>MDRKESLKTLLLGTASLPFFKSSANNTTKEEGERGDPPARSEPMRSRWSEWPDMPWVGPAYWGNRLQDWSISDGKAACVYSGPNRTLHSLTHQLDAYHGHFTTRVVTEILNKTKSGDDYAGFRLGARAEDDPCPVTFTDYRRSAVYGEGLDAGITGEGRLFIGEKTSGQTTDPAGAVRLTLEGEPSARSYTLRLSAVEVSSGRQVDQLAVENVDPETLVGNVALVSHFASGDGAETTTARFSDWRLSGSKVHSNPGQVYGPVVFAQYTLDQEVVKLTAQLTPIETIGGHSVSLQIRDGEAEEGGWTPLQETTVDELSRTAHFRLEEWSREEDVPYRIRVELPLGDQTREYFYEGTIAANPVSSDRLKAAVFSCNQEHGFPDNEVVENVSKHQPDMAMFLGDQFYESFGGFGVERSQNVEKATLDYLRKWYMFGWSYRDIFRHIPSLFIPDDHDVFHGNIWGQGGKAADVDNGYGSPAQDTGGYQMPAEWVKMVQRTQTSHLPDPYDPTPVEQDIGVYYTDWNYGGVSFAILEDRKFKTAPKNVLPVEVSNGFVQDPDFDIAGHRDIDAELLGDRQERFLEEWVADWSQGAEMKVVLSQSPFCGAHTLPEGATSDRIVPRRPIPARGEYPSGDVPARDMDTNAWPMDKRDQALEIIRKGFALHIAGDQHLASVIKYGVEEYGDSGFVYTLPALNNTWPRRWYPTLGNDHRSLLGNPKYTGNFKDAFDNRITVFSVANPVQTNRKPAIIYDRATGYGIVTFDKTERTARLECWPRYVDPQANPEGQYDGWPMLIDQKNNYDRRAAGYLPELQVSGLSDPVVQVFNQDEGQLEYALRIKGTTFAPPVFAGGSYSVRVGDPDRDDWQEYENLSAVGEKEGEGEVIRCEFT</sequence>
<keyword evidence="4" id="KW-1185">Reference proteome</keyword>
<feature type="domain" description="PhoD-like phosphatase metallophosphatase" evidence="2">
    <location>
        <begin position="369"/>
        <end position="677"/>
    </location>
</feature>
<protein>
    <submittedName>
        <fullName evidence="3">PhoD-like phosphatase</fullName>
    </submittedName>
</protein>
<name>A0A1M5IX58_9BACT</name>
<dbReference type="AlphaFoldDB" id="A0A1M5IX58"/>
<feature type="compositionally biased region" description="Basic and acidic residues" evidence="1">
    <location>
        <begin position="28"/>
        <end position="46"/>
    </location>
</feature>
<dbReference type="InterPro" id="IPR038607">
    <property type="entry name" value="PhoD-like_sf"/>
</dbReference>
<dbReference type="PANTHER" id="PTHR43606:SF2">
    <property type="entry name" value="ALKALINE PHOSPHATASE FAMILY PROTEIN (AFU_ORTHOLOGUE AFUA_5G03860)"/>
    <property type="match status" value="1"/>
</dbReference>
<evidence type="ECO:0000256" key="1">
    <source>
        <dbReference type="SAM" id="MobiDB-lite"/>
    </source>
</evidence>
<dbReference type="InterPro" id="IPR052900">
    <property type="entry name" value="Phospholipid_Metab_Enz"/>
</dbReference>
<dbReference type="SUPFAM" id="SSF56300">
    <property type="entry name" value="Metallo-dependent phosphatases"/>
    <property type="match status" value="1"/>
</dbReference>
<gene>
    <name evidence="3" type="ORF">SAMN05443144_1252</name>
</gene>
<dbReference type="Proteomes" id="UP000184041">
    <property type="component" value="Unassembled WGS sequence"/>
</dbReference>
<dbReference type="Pfam" id="PF09423">
    <property type="entry name" value="PhoD"/>
    <property type="match status" value="1"/>
</dbReference>
<proteinExistence type="predicted"/>
<feature type="region of interest" description="Disordered" evidence="1">
    <location>
        <begin position="21"/>
        <end position="46"/>
    </location>
</feature>
<reference evidence="3 4" key="1">
    <citation type="submission" date="2016-11" db="EMBL/GenBank/DDBJ databases">
        <authorList>
            <person name="Jaros S."/>
            <person name="Januszkiewicz K."/>
            <person name="Wedrychowicz H."/>
        </authorList>
    </citation>
    <scope>NUCLEOTIDE SEQUENCE [LARGE SCALE GENOMIC DNA]</scope>
    <source>
        <strain evidence="3 4">DSM 21986</strain>
    </source>
</reference>